<reference evidence="1 2" key="1">
    <citation type="submission" date="2019-06" db="EMBL/GenBank/DDBJ databases">
        <title>Tsukamurella conjunctivitidis sp. nov., Tsukamurella assacharolytica sp. nov. and Tsukamurella sputae sp. nov. isolated from patients with conjunctivitis, bacteraemia (lymphoma) and respiratory infection (sputum) in Hong Kong.</title>
        <authorList>
            <person name="Teng J.L.L."/>
            <person name="Lee H.H."/>
            <person name="Fong J.Y.H."/>
            <person name="Fok K.M.N."/>
            <person name="Lau S.K.P."/>
            <person name="Woo P.C.Y."/>
        </authorList>
    </citation>
    <scope>NUCLEOTIDE SEQUENCE [LARGE SCALE GENOMIC DNA]</scope>
    <source>
        <strain evidence="1 2">HKU72</strain>
    </source>
</reference>
<comment type="caution">
    <text evidence="1">The sequence shown here is derived from an EMBL/GenBank/DDBJ whole genome shotgun (WGS) entry which is preliminary data.</text>
</comment>
<protein>
    <submittedName>
        <fullName evidence="1">Uncharacterized protein</fullName>
    </submittedName>
</protein>
<evidence type="ECO:0000313" key="1">
    <source>
        <dbReference type="EMBL" id="TWS25593.1"/>
    </source>
</evidence>
<evidence type="ECO:0000313" key="2">
    <source>
        <dbReference type="Proteomes" id="UP000319375"/>
    </source>
</evidence>
<gene>
    <name evidence="1" type="ORF">FK530_23015</name>
</gene>
<dbReference type="AlphaFoldDB" id="A0A5C5RT07"/>
<organism evidence="1 2">
    <name type="scientific">Tsukamurella conjunctivitidis</name>
    <dbReference type="NCBI Taxonomy" id="2592068"/>
    <lineage>
        <taxon>Bacteria</taxon>
        <taxon>Bacillati</taxon>
        <taxon>Actinomycetota</taxon>
        <taxon>Actinomycetes</taxon>
        <taxon>Mycobacteriales</taxon>
        <taxon>Tsukamurellaceae</taxon>
        <taxon>Tsukamurella</taxon>
    </lineage>
</organism>
<accession>A0A5C5RT07</accession>
<dbReference type="Proteomes" id="UP000319375">
    <property type="component" value="Unassembled WGS sequence"/>
</dbReference>
<proteinExistence type="predicted"/>
<sequence length="84" mass="9726">MTNGHRVDKRSDGTEFRHYGDELDEIVARDVKFLHFEQMGESQFWMSIELANGEQWAINFGAENEKAKGYSFAELEYIHGELAP</sequence>
<name>A0A5C5RT07_9ACTN</name>
<keyword evidence="2" id="KW-1185">Reference proteome</keyword>
<dbReference type="EMBL" id="VIGX01000026">
    <property type="protein sequence ID" value="TWS25593.1"/>
    <property type="molecule type" value="Genomic_DNA"/>
</dbReference>
<dbReference type="RefSeq" id="WP_146489267.1">
    <property type="nucleotide sequence ID" value="NZ_VIGX01000026.1"/>
</dbReference>